<dbReference type="EC" id="3.6.1.9" evidence="3"/>
<comment type="caution">
    <text evidence="3">Lacks conserved residue(s) required for the propagation of feature annotation.</text>
</comment>
<protein>
    <recommendedName>
        <fullName evidence="3">dTTP/UTP pyrophosphatase</fullName>
        <shortName evidence="3">dTTPase/UTPase</shortName>
        <ecNumber evidence="3">3.6.1.9</ecNumber>
    </recommendedName>
    <alternativeName>
        <fullName evidence="3">Nucleoside triphosphate pyrophosphatase</fullName>
    </alternativeName>
    <alternativeName>
        <fullName evidence="3">Nucleotide pyrophosphatase</fullName>
        <shortName evidence="3">Nucleotide PPase</shortName>
    </alternativeName>
</protein>
<dbReference type="Gene3D" id="3.90.950.10">
    <property type="match status" value="1"/>
</dbReference>
<sequence length="211" mass="22270">MSAAPRAVILASGSPRRRELLSNLGVNFEVVVSGEAEDSPETNPAKLAEDLGRLKAEAVARLHPQAVIIAADTVVAQGELLLAKPADARENADFIRALAGRTHQVYTGVCVISPAGRSVEQLWSGVERTDVTFRPLSETEIQFYAQSGEGLDKAGGYGIQGVGMGLVARVEGDYSNIVGFPLDLVIRLLRRAGVAVWNDPQGAAHEGATTA</sequence>
<gene>
    <name evidence="4" type="primary">maf</name>
    <name evidence="4" type="ORF">Dxin01_02659</name>
</gene>
<comment type="caution">
    <text evidence="4">The sequence shown here is derived from an EMBL/GenBank/DDBJ whole genome shotgun (WGS) entry which is preliminary data.</text>
</comment>
<dbReference type="SUPFAM" id="SSF52972">
    <property type="entry name" value="ITPase-like"/>
    <property type="match status" value="1"/>
</dbReference>
<keyword evidence="3" id="KW-0546">Nucleotide metabolism</keyword>
<dbReference type="HAMAP" id="MF_00528">
    <property type="entry name" value="Maf"/>
    <property type="match status" value="1"/>
</dbReference>
<evidence type="ECO:0000256" key="2">
    <source>
        <dbReference type="ARBA" id="ARBA00022801"/>
    </source>
</evidence>
<dbReference type="PIRSF" id="PIRSF006305">
    <property type="entry name" value="Maf"/>
    <property type="match status" value="1"/>
</dbReference>
<keyword evidence="3" id="KW-0963">Cytoplasm</keyword>
<keyword evidence="5" id="KW-1185">Reference proteome</keyword>
<feature type="site" description="Important for substrate specificity" evidence="3">
    <location>
        <position position="16"/>
    </location>
</feature>
<dbReference type="InterPro" id="IPR029001">
    <property type="entry name" value="ITPase-like_fam"/>
</dbReference>
<comment type="catalytic activity">
    <reaction evidence="3">
        <text>dTTP + H2O = dTMP + diphosphate + H(+)</text>
        <dbReference type="Rhea" id="RHEA:28534"/>
        <dbReference type="ChEBI" id="CHEBI:15377"/>
        <dbReference type="ChEBI" id="CHEBI:15378"/>
        <dbReference type="ChEBI" id="CHEBI:33019"/>
        <dbReference type="ChEBI" id="CHEBI:37568"/>
        <dbReference type="ChEBI" id="CHEBI:63528"/>
        <dbReference type="EC" id="3.6.1.9"/>
    </reaction>
</comment>
<evidence type="ECO:0000313" key="4">
    <source>
        <dbReference type="EMBL" id="GAA5502912.1"/>
    </source>
</evidence>
<dbReference type="EMBL" id="BAABRN010000032">
    <property type="protein sequence ID" value="GAA5502912.1"/>
    <property type="molecule type" value="Genomic_DNA"/>
</dbReference>
<dbReference type="Pfam" id="PF02545">
    <property type="entry name" value="Maf"/>
    <property type="match status" value="1"/>
</dbReference>
<feature type="active site" description="Proton acceptor" evidence="3">
    <location>
        <position position="72"/>
    </location>
</feature>
<dbReference type="Proteomes" id="UP001458946">
    <property type="component" value="Unassembled WGS sequence"/>
</dbReference>
<dbReference type="InterPro" id="IPR003697">
    <property type="entry name" value="Maf-like"/>
</dbReference>
<feature type="site" description="Important for substrate specificity" evidence="3">
    <location>
        <position position="160"/>
    </location>
</feature>
<comment type="catalytic activity">
    <reaction evidence="3">
        <text>UTP + H2O = UMP + diphosphate + H(+)</text>
        <dbReference type="Rhea" id="RHEA:29395"/>
        <dbReference type="ChEBI" id="CHEBI:15377"/>
        <dbReference type="ChEBI" id="CHEBI:15378"/>
        <dbReference type="ChEBI" id="CHEBI:33019"/>
        <dbReference type="ChEBI" id="CHEBI:46398"/>
        <dbReference type="ChEBI" id="CHEBI:57865"/>
        <dbReference type="EC" id="3.6.1.9"/>
    </reaction>
</comment>
<dbReference type="RefSeq" id="WP_353542882.1">
    <property type="nucleotide sequence ID" value="NZ_BAABRN010000032.1"/>
</dbReference>
<dbReference type="PANTHER" id="PTHR43213">
    <property type="entry name" value="BIFUNCTIONAL DTTP/UTP PYROPHOSPHATASE/METHYLTRANSFERASE PROTEIN-RELATED"/>
    <property type="match status" value="1"/>
</dbReference>
<evidence type="ECO:0000256" key="3">
    <source>
        <dbReference type="HAMAP-Rule" id="MF_00528"/>
    </source>
</evidence>
<dbReference type="NCBIfam" id="NF010941">
    <property type="entry name" value="PRK14361.1"/>
    <property type="match status" value="1"/>
</dbReference>
<accession>A0ABP9VGT8</accession>
<dbReference type="PANTHER" id="PTHR43213:SF5">
    <property type="entry name" value="BIFUNCTIONAL DTTP_UTP PYROPHOSPHATASE_METHYLTRANSFERASE PROTEIN-RELATED"/>
    <property type="match status" value="1"/>
</dbReference>
<organism evidence="4 5">
    <name type="scientific">Deinococcus xinjiangensis</name>
    <dbReference type="NCBI Taxonomy" id="457454"/>
    <lineage>
        <taxon>Bacteria</taxon>
        <taxon>Thermotogati</taxon>
        <taxon>Deinococcota</taxon>
        <taxon>Deinococci</taxon>
        <taxon>Deinococcales</taxon>
        <taxon>Deinococcaceae</taxon>
        <taxon>Deinococcus</taxon>
    </lineage>
</organism>
<dbReference type="NCBIfam" id="TIGR00172">
    <property type="entry name" value="maf"/>
    <property type="match status" value="1"/>
</dbReference>
<comment type="cofactor">
    <cofactor evidence="1 3">
        <name>a divalent metal cation</name>
        <dbReference type="ChEBI" id="CHEBI:60240"/>
    </cofactor>
</comment>
<reference evidence="4 5" key="1">
    <citation type="submission" date="2024-02" db="EMBL/GenBank/DDBJ databases">
        <title>Deinococcus xinjiangensis NBRC 107630.</title>
        <authorList>
            <person name="Ichikawa N."/>
            <person name="Katano-Makiyama Y."/>
            <person name="Hidaka K."/>
        </authorList>
    </citation>
    <scope>NUCLEOTIDE SEQUENCE [LARGE SCALE GENOMIC DNA]</scope>
    <source>
        <strain evidence="4 5">NBRC 107630</strain>
    </source>
</reference>
<comment type="subcellular location">
    <subcellularLocation>
        <location evidence="3">Cytoplasm</location>
    </subcellularLocation>
</comment>
<evidence type="ECO:0000313" key="5">
    <source>
        <dbReference type="Proteomes" id="UP001458946"/>
    </source>
</evidence>
<dbReference type="CDD" id="cd00555">
    <property type="entry name" value="Maf"/>
    <property type="match status" value="1"/>
</dbReference>
<comment type="function">
    <text evidence="3">Nucleoside triphosphate pyrophosphatase that hydrolyzes dTTP and UTP. May have a dual role in cell division arrest and in preventing the incorporation of modified nucleotides into cellular nucleic acids.</text>
</comment>
<comment type="similarity">
    <text evidence="3">Belongs to the Maf family. YhdE subfamily.</text>
</comment>
<keyword evidence="2 3" id="KW-0378">Hydrolase</keyword>
<name>A0ABP9VGT8_9DEIO</name>
<proteinExistence type="inferred from homology"/>
<evidence type="ECO:0000256" key="1">
    <source>
        <dbReference type="ARBA" id="ARBA00001968"/>
    </source>
</evidence>
<feature type="site" description="Important for substrate specificity" evidence="3">
    <location>
        <position position="73"/>
    </location>
</feature>